<protein>
    <submittedName>
        <fullName evidence="2">Histidine kinase</fullName>
    </submittedName>
</protein>
<keyword evidence="1" id="KW-0812">Transmembrane</keyword>
<keyword evidence="1" id="KW-0472">Membrane</keyword>
<dbReference type="RefSeq" id="WP_144238121.1">
    <property type="nucleotide sequence ID" value="NZ_JACJTA010000015.1"/>
</dbReference>
<evidence type="ECO:0000313" key="2">
    <source>
        <dbReference type="EMBL" id="MBD2604769.1"/>
    </source>
</evidence>
<keyword evidence="2" id="KW-0418">Kinase</keyword>
<sequence length="188" mass="20345">MQSIINRFSTIKSTKNQVILAIGCMALFVVPALLVKATSSRNRVLVLTWTDAQNIVPASLIKRALRENSTGDVEAKSIKVLQVPSQGAGKLYIFDFQLPQLCGTNGCVYPVYQESGKLVLSVIVNPNLPKGEVLIRADNTVQNGFSCLVITQTTSIEGMVSRSQYCYQGAGFVKLNEALTKVGENFGG</sequence>
<organism evidence="2 3">
    <name type="scientific">Scytonema hofmannii FACHB-248</name>
    <dbReference type="NCBI Taxonomy" id="1842502"/>
    <lineage>
        <taxon>Bacteria</taxon>
        <taxon>Bacillati</taxon>
        <taxon>Cyanobacteriota</taxon>
        <taxon>Cyanophyceae</taxon>
        <taxon>Nostocales</taxon>
        <taxon>Scytonemataceae</taxon>
        <taxon>Scytonema</taxon>
    </lineage>
</organism>
<keyword evidence="1" id="KW-1133">Transmembrane helix</keyword>
<accession>A0ABR8GNJ3</accession>
<name>A0ABR8GNJ3_9CYAN</name>
<feature type="transmembrane region" description="Helical" evidence="1">
    <location>
        <begin position="18"/>
        <end position="35"/>
    </location>
</feature>
<keyword evidence="3" id="KW-1185">Reference proteome</keyword>
<keyword evidence="2" id="KW-0808">Transferase</keyword>
<gene>
    <name evidence="2" type="ORF">H6G81_09570</name>
</gene>
<evidence type="ECO:0000256" key="1">
    <source>
        <dbReference type="SAM" id="Phobius"/>
    </source>
</evidence>
<dbReference type="GO" id="GO:0016301">
    <property type="term" value="F:kinase activity"/>
    <property type="evidence" value="ECO:0007669"/>
    <property type="project" value="UniProtKB-KW"/>
</dbReference>
<dbReference type="Proteomes" id="UP000660380">
    <property type="component" value="Unassembled WGS sequence"/>
</dbReference>
<comment type="caution">
    <text evidence="2">The sequence shown here is derived from an EMBL/GenBank/DDBJ whole genome shotgun (WGS) entry which is preliminary data.</text>
</comment>
<reference evidence="2 3" key="1">
    <citation type="journal article" date="2020" name="ISME J.">
        <title>Comparative genomics reveals insights into cyanobacterial evolution and habitat adaptation.</title>
        <authorList>
            <person name="Chen M.Y."/>
            <person name="Teng W.K."/>
            <person name="Zhao L."/>
            <person name="Hu C.X."/>
            <person name="Zhou Y.K."/>
            <person name="Han B.P."/>
            <person name="Song L.R."/>
            <person name="Shu W.S."/>
        </authorList>
    </citation>
    <scope>NUCLEOTIDE SEQUENCE [LARGE SCALE GENOMIC DNA]</scope>
    <source>
        <strain evidence="2 3">FACHB-248</strain>
    </source>
</reference>
<proteinExistence type="predicted"/>
<evidence type="ECO:0000313" key="3">
    <source>
        <dbReference type="Proteomes" id="UP000660380"/>
    </source>
</evidence>
<dbReference type="EMBL" id="JACJTA010000015">
    <property type="protein sequence ID" value="MBD2604769.1"/>
    <property type="molecule type" value="Genomic_DNA"/>
</dbReference>